<name>A0ABY7VWK6_9BACT</name>
<evidence type="ECO:0000256" key="5">
    <source>
        <dbReference type="ARBA" id="ARBA00022989"/>
    </source>
</evidence>
<evidence type="ECO:0000256" key="1">
    <source>
        <dbReference type="ARBA" id="ARBA00004162"/>
    </source>
</evidence>
<keyword evidence="5 8" id="KW-1133">Transmembrane helix</keyword>
<comment type="similarity">
    <text evidence="2 7">Belongs to the ExbD/TolR family.</text>
</comment>
<feature type="transmembrane region" description="Helical" evidence="8">
    <location>
        <begin position="16"/>
        <end position="37"/>
    </location>
</feature>
<evidence type="ECO:0000256" key="7">
    <source>
        <dbReference type="RuleBase" id="RU003879"/>
    </source>
</evidence>
<accession>A0ABY7VWK6</accession>
<sequence>MSRRHRENTVLSNIDVTPLVDITFILLITFMVTMPAMENRIKLPQMTDQAPPQPEQETTVWYNADGEVIIEDVKLTLDELESYIRNMNTDNKIFTVKADEGRPYGEVISVLRSIKKAGISDVSLGTSSEN</sequence>
<dbReference type="Gene3D" id="3.30.420.270">
    <property type="match status" value="1"/>
</dbReference>
<keyword evidence="10" id="KW-1185">Reference proteome</keyword>
<proteinExistence type="inferred from homology"/>
<organism evidence="9 10">
    <name type="scientific">Lentisphaera profundi</name>
    <dbReference type="NCBI Taxonomy" id="1658616"/>
    <lineage>
        <taxon>Bacteria</taxon>
        <taxon>Pseudomonadati</taxon>
        <taxon>Lentisphaerota</taxon>
        <taxon>Lentisphaeria</taxon>
        <taxon>Lentisphaerales</taxon>
        <taxon>Lentisphaeraceae</taxon>
        <taxon>Lentisphaera</taxon>
    </lineage>
</organism>
<keyword evidence="7" id="KW-0653">Protein transport</keyword>
<evidence type="ECO:0000313" key="9">
    <source>
        <dbReference type="EMBL" id="WDE98107.1"/>
    </source>
</evidence>
<keyword evidence="7" id="KW-0813">Transport</keyword>
<evidence type="ECO:0000256" key="4">
    <source>
        <dbReference type="ARBA" id="ARBA00022692"/>
    </source>
</evidence>
<dbReference type="InterPro" id="IPR003400">
    <property type="entry name" value="ExbD"/>
</dbReference>
<keyword evidence="4 7" id="KW-0812">Transmembrane</keyword>
<dbReference type="EMBL" id="CP117812">
    <property type="protein sequence ID" value="WDE98107.1"/>
    <property type="molecule type" value="Genomic_DNA"/>
</dbReference>
<evidence type="ECO:0000256" key="2">
    <source>
        <dbReference type="ARBA" id="ARBA00005811"/>
    </source>
</evidence>
<evidence type="ECO:0000256" key="8">
    <source>
        <dbReference type="SAM" id="Phobius"/>
    </source>
</evidence>
<dbReference type="PANTHER" id="PTHR30558">
    <property type="entry name" value="EXBD MEMBRANE COMPONENT OF PMF-DRIVEN MACROMOLECULE IMPORT SYSTEM"/>
    <property type="match status" value="1"/>
</dbReference>
<keyword evidence="3" id="KW-1003">Cell membrane</keyword>
<comment type="subcellular location">
    <subcellularLocation>
        <location evidence="1">Cell membrane</location>
        <topology evidence="1">Single-pass membrane protein</topology>
    </subcellularLocation>
    <subcellularLocation>
        <location evidence="7">Cell membrane</location>
        <topology evidence="7">Single-pass type II membrane protein</topology>
    </subcellularLocation>
</comment>
<keyword evidence="6 8" id="KW-0472">Membrane</keyword>
<reference evidence="9 10" key="1">
    <citation type="submission" date="2023-02" db="EMBL/GenBank/DDBJ databases">
        <title>Genome sequence of Lentisphaera profundi SAORIC-696.</title>
        <authorList>
            <person name="Kim e."/>
            <person name="Cho J.-C."/>
            <person name="Choi A."/>
            <person name="Kang I."/>
        </authorList>
    </citation>
    <scope>NUCLEOTIDE SEQUENCE [LARGE SCALE GENOMIC DNA]</scope>
    <source>
        <strain evidence="9 10">SAORIC-696</strain>
    </source>
</reference>
<dbReference type="RefSeq" id="WP_274152894.1">
    <property type="nucleotide sequence ID" value="NZ_CP117812.1"/>
</dbReference>
<evidence type="ECO:0000313" key="10">
    <source>
        <dbReference type="Proteomes" id="UP001214250"/>
    </source>
</evidence>
<dbReference type="Pfam" id="PF02472">
    <property type="entry name" value="ExbD"/>
    <property type="match status" value="1"/>
</dbReference>
<evidence type="ECO:0000256" key="6">
    <source>
        <dbReference type="ARBA" id="ARBA00023136"/>
    </source>
</evidence>
<gene>
    <name evidence="9" type="ORF">PQO03_20010</name>
</gene>
<dbReference type="PANTHER" id="PTHR30558:SF7">
    <property type="entry name" value="TOL-PAL SYSTEM PROTEIN TOLR"/>
    <property type="match status" value="1"/>
</dbReference>
<dbReference type="Proteomes" id="UP001214250">
    <property type="component" value="Chromosome 2"/>
</dbReference>
<evidence type="ECO:0000256" key="3">
    <source>
        <dbReference type="ARBA" id="ARBA00022475"/>
    </source>
</evidence>
<protein>
    <submittedName>
        <fullName evidence="9">Biopolymer transporter ExbD</fullName>
    </submittedName>
</protein>